<dbReference type="Proteomes" id="UP000078520">
    <property type="component" value="Unassembled WGS sequence"/>
</dbReference>
<name>A0A179CT36_9LACO</name>
<dbReference type="GeneID" id="29934558"/>
<dbReference type="EMBL" id="BJUI01000010">
    <property type="protein sequence ID" value="GEK42028.1"/>
    <property type="molecule type" value="Genomic_DNA"/>
</dbReference>
<evidence type="ECO:0000313" key="2">
    <source>
        <dbReference type="EMBL" id="OAQ08363.1"/>
    </source>
</evidence>
<dbReference type="EMBL" id="LVKI01000012">
    <property type="protein sequence ID" value="OAQ08363.1"/>
    <property type="molecule type" value="Genomic_DNA"/>
</dbReference>
<sequence length="75" mass="8439">MKKLNLGFRSATKNTMHHLQLNYVKTELEAEPLKKYMAQIAALGIFSDKNGEMVFATPASASYIDTEEKVVFAEK</sequence>
<comment type="caution">
    <text evidence="2">The sequence shown here is derived from an EMBL/GenBank/DDBJ whole genome shotgun (WGS) entry which is preliminary data.</text>
</comment>
<evidence type="ECO:0000313" key="1">
    <source>
        <dbReference type="EMBL" id="GEK42028.1"/>
    </source>
</evidence>
<evidence type="ECO:0000313" key="4">
    <source>
        <dbReference type="Proteomes" id="UP000321722"/>
    </source>
</evidence>
<evidence type="ECO:0008006" key="5">
    <source>
        <dbReference type="Google" id="ProtNLM"/>
    </source>
</evidence>
<organism evidence="2 3">
    <name type="scientific">Ligilactobacillus aviarius</name>
    <dbReference type="NCBI Taxonomy" id="1606"/>
    <lineage>
        <taxon>Bacteria</taxon>
        <taxon>Bacillati</taxon>
        <taxon>Bacillota</taxon>
        <taxon>Bacilli</taxon>
        <taxon>Lactobacillales</taxon>
        <taxon>Lactobacillaceae</taxon>
        <taxon>Ligilactobacillus</taxon>
    </lineage>
</organism>
<protein>
    <recommendedName>
        <fullName evidence="5">DUF2922 domain-containing protein</fullName>
    </recommendedName>
</protein>
<dbReference type="AlphaFoldDB" id="A0A179CT36"/>
<dbReference type="Pfam" id="PF11148">
    <property type="entry name" value="DUF2922"/>
    <property type="match status" value="1"/>
</dbReference>
<keyword evidence="4" id="KW-1185">Reference proteome</keyword>
<accession>A0A510WS23</accession>
<reference evidence="1 4" key="3">
    <citation type="submission" date="2019-07" db="EMBL/GenBank/DDBJ databases">
        <title>Whole genome shotgun sequence of Lactobacillus aviarius subsp. aviarius NBRC 102162.</title>
        <authorList>
            <person name="Hosoyama A."/>
            <person name="Uohara A."/>
            <person name="Ohji S."/>
            <person name="Ichikawa N."/>
        </authorList>
    </citation>
    <scope>NUCLEOTIDE SEQUENCE [LARGE SCALE GENOMIC DNA]</scope>
    <source>
        <strain evidence="1 4">NBRC 102162</strain>
    </source>
</reference>
<evidence type="ECO:0000313" key="3">
    <source>
        <dbReference type="Proteomes" id="UP000078520"/>
    </source>
</evidence>
<reference evidence="3" key="2">
    <citation type="submission" date="2016-03" db="EMBL/GenBank/DDBJ databases">
        <authorList>
            <person name="Johnson T.J."/>
            <person name="Youmans B."/>
            <person name="Case K."/>
            <person name="Noll S."/>
        </authorList>
    </citation>
    <scope>NUCLEOTIDE SEQUENCE [LARGE SCALE GENOMIC DNA]</scope>
    <source>
        <strain evidence="3">UMNLAv8</strain>
    </source>
</reference>
<accession>A0A179CT36</accession>
<dbReference type="OrthoDB" id="2323347at2"/>
<proteinExistence type="predicted"/>
<dbReference type="Proteomes" id="UP000321722">
    <property type="component" value="Unassembled WGS sequence"/>
</dbReference>
<dbReference type="InterPro" id="IPR021321">
    <property type="entry name" value="DUF2922"/>
</dbReference>
<dbReference type="RefSeq" id="WP_057826838.1">
    <property type="nucleotide sequence ID" value="NZ_BAAACL010000006.1"/>
</dbReference>
<reference evidence="2" key="1">
    <citation type="submission" date="2016-03" db="EMBL/GenBank/DDBJ databases">
        <authorList>
            <person name="Ploux O."/>
        </authorList>
    </citation>
    <scope>NUCLEOTIDE SEQUENCE [LARGE SCALE GENOMIC DNA]</scope>
    <source>
        <strain evidence="2">UMNLAv8</strain>
    </source>
</reference>
<gene>
    <name evidence="2" type="ORF">A3O14_03900</name>
    <name evidence="1" type="ORF">LAV01_08600</name>
</gene>